<dbReference type="PROSITE" id="PS50011">
    <property type="entry name" value="PROTEIN_KINASE_DOM"/>
    <property type="match status" value="1"/>
</dbReference>
<evidence type="ECO:0000259" key="6">
    <source>
        <dbReference type="PROSITE" id="PS50011"/>
    </source>
</evidence>
<dbReference type="PANTHER" id="PTHR43289:SF6">
    <property type="entry name" value="SERINE_THREONINE-PROTEIN KINASE NEKL-3"/>
    <property type="match status" value="1"/>
</dbReference>
<keyword evidence="7" id="KW-0723">Serine/threonine-protein kinase</keyword>
<proteinExistence type="predicted"/>
<dbReference type="GO" id="GO:0005524">
    <property type="term" value="F:ATP binding"/>
    <property type="evidence" value="ECO:0007669"/>
    <property type="project" value="UniProtKB-UniRule"/>
</dbReference>
<dbReference type="AlphaFoldDB" id="A0A7C4QSZ0"/>
<evidence type="ECO:0000256" key="2">
    <source>
        <dbReference type="ARBA" id="ARBA00022741"/>
    </source>
</evidence>
<feature type="binding site" evidence="5">
    <location>
        <position position="106"/>
    </location>
    <ligand>
        <name>ATP</name>
        <dbReference type="ChEBI" id="CHEBI:30616"/>
    </ligand>
</feature>
<dbReference type="PANTHER" id="PTHR43289">
    <property type="entry name" value="MITOGEN-ACTIVATED PROTEIN KINASE KINASE KINASE 20-RELATED"/>
    <property type="match status" value="1"/>
</dbReference>
<dbReference type="InterPro" id="IPR017441">
    <property type="entry name" value="Protein_kinase_ATP_BS"/>
</dbReference>
<evidence type="ECO:0000256" key="1">
    <source>
        <dbReference type="ARBA" id="ARBA00022679"/>
    </source>
</evidence>
<dbReference type="InterPro" id="IPR008271">
    <property type="entry name" value="Ser/Thr_kinase_AS"/>
</dbReference>
<dbReference type="CDD" id="cd14014">
    <property type="entry name" value="STKc_PknB_like"/>
    <property type="match status" value="1"/>
</dbReference>
<accession>A0A7C4QSZ0</accession>
<evidence type="ECO:0000256" key="5">
    <source>
        <dbReference type="PROSITE-ProRule" id="PRU10141"/>
    </source>
</evidence>
<dbReference type="PROSITE" id="PS00107">
    <property type="entry name" value="PROTEIN_KINASE_ATP"/>
    <property type="match status" value="1"/>
</dbReference>
<dbReference type="Gene3D" id="3.30.200.20">
    <property type="entry name" value="Phosphorylase Kinase, domain 1"/>
    <property type="match status" value="1"/>
</dbReference>
<protein>
    <submittedName>
        <fullName evidence="7">Serine/threonine protein kinase</fullName>
    </submittedName>
</protein>
<dbReference type="InterPro" id="IPR011009">
    <property type="entry name" value="Kinase-like_dom_sf"/>
</dbReference>
<reference evidence="7" key="1">
    <citation type="journal article" date="2020" name="mSystems">
        <title>Genome- and Community-Level Interaction Insights into Carbon Utilization and Element Cycling Functions of Hydrothermarchaeota in Hydrothermal Sediment.</title>
        <authorList>
            <person name="Zhou Z."/>
            <person name="Liu Y."/>
            <person name="Xu W."/>
            <person name="Pan J."/>
            <person name="Luo Z.H."/>
            <person name="Li M."/>
        </authorList>
    </citation>
    <scope>NUCLEOTIDE SEQUENCE [LARGE SCALE GENOMIC DNA]</scope>
    <source>
        <strain evidence="7">SpSt-508</strain>
    </source>
</reference>
<dbReference type="GO" id="GO:0004674">
    <property type="term" value="F:protein serine/threonine kinase activity"/>
    <property type="evidence" value="ECO:0007669"/>
    <property type="project" value="UniProtKB-KW"/>
</dbReference>
<dbReference type="SUPFAM" id="SSF56112">
    <property type="entry name" value="Protein kinase-like (PK-like)"/>
    <property type="match status" value="1"/>
</dbReference>
<evidence type="ECO:0000256" key="4">
    <source>
        <dbReference type="ARBA" id="ARBA00022840"/>
    </source>
</evidence>
<dbReference type="InterPro" id="IPR000719">
    <property type="entry name" value="Prot_kinase_dom"/>
</dbReference>
<sequence length="476" mass="52194">MVDPENVQGTSHLLAAIFCPNCQVTFVPPVQVKACPQCGQPLPETDASTATRRDDAAMRASQAKEVDELIGRTLGIYRLEALLGAGAMGRVYLARHLDLGRSCALKILPPRLVEADPGFICRFLEEGRAAAALVHPNIITVHAIGMEQGYHYLEMEFVAGQSLQQLVREEGPQSPERATAFAARIAEGLAEAHRHHILHRDLKPENVLLTHTGIPKIADFGLARTVAKETEGGTGRELAGTPPFMAPELFQGGPASPASDVYALGVTYYVLLTGQYPFKSPNLNELIRQVTLEPIPDPRRWCPKLPLEMAECLHSLLAKAPANRPPDAAAAAQLLQAVLGQAEDLEVLLQQAFRAQSGVTWMREGERFLLSLRFANGRRQQVILEPSEHAAAERLLIIQSICAKAEPAYYESALRLNSEMLHGALALREIDGETVFVMVDSYPRATVDAEEIRRSVLEVAHHADAVERLLSNRDRH</sequence>
<name>A0A7C4QSZ0_9PLAN</name>
<evidence type="ECO:0000256" key="3">
    <source>
        <dbReference type="ARBA" id="ARBA00022777"/>
    </source>
</evidence>
<dbReference type="EMBL" id="DSVQ01000016">
    <property type="protein sequence ID" value="HGT40149.1"/>
    <property type="molecule type" value="Genomic_DNA"/>
</dbReference>
<keyword evidence="1" id="KW-0808">Transferase</keyword>
<keyword evidence="3 7" id="KW-0418">Kinase</keyword>
<evidence type="ECO:0000313" key="7">
    <source>
        <dbReference type="EMBL" id="HGT40149.1"/>
    </source>
</evidence>
<dbReference type="PROSITE" id="PS00108">
    <property type="entry name" value="PROTEIN_KINASE_ST"/>
    <property type="match status" value="1"/>
</dbReference>
<keyword evidence="2 5" id="KW-0547">Nucleotide-binding</keyword>
<dbReference type="SMART" id="SM00220">
    <property type="entry name" value="S_TKc"/>
    <property type="match status" value="1"/>
</dbReference>
<keyword evidence="4 5" id="KW-0067">ATP-binding</keyword>
<dbReference type="Pfam" id="PF00069">
    <property type="entry name" value="Pkinase"/>
    <property type="match status" value="1"/>
</dbReference>
<dbReference type="Gene3D" id="1.10.510.10">
    <property type="entry name" value="Transferase(Phosphotransferase) domain 1"/>
    <property type="match status" value="1"/>
</dbReference>
<gene>
    <name evidence="7" type="ORF">ENS64_12950</name>
</gene>
<comment type="caution">
    <text evidence="7">The sequence shown here is derived from an EMBL/GenBank/DDBJ whole genome shotgun (WGS) entry which is preliminary data.</text>
</comment>
<feature type="domain" description="Protein kinase" evidence="6">
    <location>
        <begin position="77"/>
        <end position="339"/>
    </location>
</feature>
<organism evidence="7">
    <name type="scientific">Schlesneria paludicola</name>
    <dbReference type="NCBI Taxonomy" id="360056"/>
    <lineage>
        <taxon>Bacteria</taxon>
        <taxon>Pseudomonadati</taxon>
        <taxon>Planctomycetota</taxon>
        <taxon>Planctomycetia</taxon>
        <taxon>Planctomycetales</taxon>
        <taxon>Planctomycetaceae</taxon>
        <taxon>Schlesneria</taxon>
    </lineage>
</organism>